<dbReference type="EMBL" id="JAGMWT010000003">
    <property type="protein sequence ID" value="KAH7131777.1"/>
    <property type="molecule type" value="Genomic_DNA"/>
</dbReference>
<evidence type="ECO:0000313" key="4">
    <source>
        <dbReference type="EMBL" id="KAH7131777.1"/>
    </source>
</evidence>
<accession>A0A9P9ISL3</accession>
<dbReference type="OrthoDB" id="5382170at2759"/>
<feature type="signal peptide" evidence="1">
    <location>
        <begin position="1"/>
        <end position="17"/>
    </location>
</feature>
<feature type="domain" description="DUF7223" evidence="3">
    <location>
        <begin position="243"/>
        <end position="513"/>
    </location>
</feature>
<keyword evidence="5" id="KW-1185">Reference proteome</keyword>
<keyword evidence="1" id="KW-0732">Signal</keyword>
<evidence type="ECO:0000313" key="5">
    <source>
        <dbReference type="Proteomes" id="UP000700596"/>
    </source>
</evidence>
<dbReference type="AlphaFoldDB" id="A0A9P9ISL3"/>
<reference evidence="4" key="1">
    <citation type="journal article" date="2021" name="Nat. Commun.">
        <title>Genetic determinants of endophytism in the Arabidopsis root mycobiome.</title>
        <authorList>
            <person name="Mesny F."/>
            <person name="Miyauchi S."/>
            <person name="Thiergart T."/>
            <person name="Pickel B."/>
            <person name="Atanasova L."/>
            <person name="Karlsson M."/>
            <person name="Huettel B."/>
            <person name="Barry K.W."/>
            <person name="Haridas S."/>
            <person name="Chen C."/>
            <person name="Bauer D."/>
            <person name="Andreopoulos W."/>
            <person name="Pangilinan J."/>
            <person name="LaButti K."/>
            <person name="Riley R."/>
            <person name="Lipzen A."/>
            <person name="Clum A."/>
            <person name="Drula E."/>
            <person name="Henrissat B."/>
            <person name="Kohler A."/>
            <person name="Grigoriev I.V."/>
            <person name="Martin F.M."/>
            <person name="Hacquard S."/>
        </authorList>
    </citation>
    <scope>NUCLEOTIDE SEQUENCE</scope>
    <source>
        <strain evidence="4">MPI-CAGE-CH-0243</strain>
    </source>
</reference>
<evidence type="ECO:0000256" key="1">
    <source>
        <dbReference type="SAM" id="SignalP"/>
    </source>
</evidence>
<gene>
    <name evidence="4" type="ORF">B0J11DRAFT_576735</name>
</gene>
<proteinExistence type="predicted"/>
<dbReference type="InterPro" id="IPR055647">
    <property type="entry name" value="DUF7223"/>
</dbReference>
<protein>
    <recommendedName>
        <fullName evidence="6">Gpi anchored protein</fullName>
    </recommendedName>
</protein>
<dbReference type="Pfam" id="PF22974">
    <property type="entry name" value="DUF7029"/>
    <property type="match status" value="1"/>
</dbReference>
<dbReference type="Pfam" id="PF23865">
    <property type="entry name" value="DUF7223"/>
    <property type="match status" value="1"/>
</dbReference>
<feature type="chain" id="PRO_5040357521" description="Gpi anchored protein" evidence="1">
    <location>
        <begin position="18"/>
        <end position="570"/>
    </location>
</feature>
<evidence type="ECO:0000259" key="2">
    <source>
        <dbReference type="Pfam" id="PF22974"/>
    </source>
</evidence>
<dbReference type="InterPro" id="IPR054293">
    <property type="entry name" value="DUF7029"/>
</dbReference>
<organism evidence="4 5">
    <name type="scientific">Dendryphion nanum</name>
    <dbReference type="NCBI Taxonomy" id="256645"/>
    <lineage>
        <taxon>Eukaryota</taxon>
        <taxon>Fungi</taxon>
        <taxon>Dikarya</taxon>
        <taxon>Ascomycota</taxon>
        <taxon>Pezizomycotina</taxon>
        <taxon>Dothideomycetes</taxon>
        <taxon>Pleosporomycetidae</taxon>
        <taxon>Pleosporales</taxon>
        <taxon>Torulaceae</taxon>
        <taxon>Dendryphion</taxon>
    </lineage>
</organism>
<evidence type="ECO:0000259" key="3">
    <source>
        <dbReference type="Pfam" id="PF23865"/>
    </source>
</evidence>
<dbReference type="Proteomes" id="UP000700596">
    <property type="component" value="Unassembled WGS sequence"/>
</dbReference>
<feature type="domain" description="DUF7029" evidence="2">
    <location>
        <begin position="79"/>
        <end position="173"/>
    </location>
</feature>
<name>A0A9P9ISL3_9PLEO</name>
<evidence type="ECO:0008006" key="6">
    <source>
        <dbReference type="Google" id="ProtNLM"/>
    </source>
</evidence>
<sequence>MFSHLLASACFLSIALSLSNLDPHSFQYRDLYAARHHNDLHHRTNNIEAKRSIVLTYAEVLDSNADNARLASRVRLGGDSPALLVEEFDHLLSLVECSGSTLTLTFREEVIYNKAKKACSDIIAGYVITSHSSCGNAGEHSVYKVLSIQNDDHNNTFSLLVEETSFRQAFPSTKLEFGQTTESHIFHRHDRLARRQKDVISAATTLVPSATPTAESIRFDLSNDQTDTNFAWPNGVPGAPKIPLTVGCKKCTTKGQLILTQGEIEFTSTSTLLDQLFDDDVEMDFIKSGFFQLELNGFESSILLKATPSASLSFAYDLFTLPVMGLRIPKIGAAGVLFRPQIVFDIGVQGAIELNWGFKVNVPDKSTIRLDVGEFNKSGVTGFDRTKVEVLPFNANTSDINFTLKTGLRSFLPLGISAMSDKVQLLGGPYLDLPTINTTISQLATSNVNENCETGKGQQSVKFKNAFQNLTHITSNMGMGVGFAFEARLGRKKNNYAYDIWNKTAPLPTSCFAFDKDKGMLPATAAAKSINSASTLWKRSSERQNIFGVFVVAWVKILLEKRKLEGDMTL</sequence>
<comment type="caution">
    <text evidence="4">The sequence shown here is derived from an EMBL/GenBank/DDBJ whole genome shotgun (WGS) entry which is preliminary data.</text>
</comment>